<evidence type="ECO:0000313" key="10">
    <source>
        <dbReference type="EMBL" id="UYV61319.1"/>
    </source>
</evidence>
<dbReference type="PANTHER" id="PTHR22988:SF71">
    <property type="entry name" value="CITRON RHO-INTERACTING KINASE"/>
    <property type="match status" value="1"/>
</dbReference>
<evidence type="ECO:0000256" key="5">
    <source>
        <dbReference type="ARBA" id="ARBA00048679"/>
    </source>
</evidence>
<evidence type="ECO:0000256" key="7">
    <source>
        <dbReference type="SAM" id="MobiDB-lite"/>
    </source>
</evidence>
<comment type="catalytic activity">
    <reaction evidence="4">
        <text>L-threonyl-[protein] + ATP = O-phospho-L-threonyl-[protein] + ADP + H(+)</text>
        <dbReference type="Rhea" id="RHEA:46608"/>
        <dbReference type="Rhea" id="RHEA-COMP:11060"/>
        <dbReference type="Rhea" id="RHEA-COMP:11605"/>
        <dbReference type="ChEBI" id="CHEBI:15378"/>
        <dbReference type="ChEBI" id="CHEBI:30013"/>
        <dbReference type="ChEBI" id="CHEBI:30616"/>
        <dbReference type="ChEBI" id="CHEBI:61977"/>
        <dbReference type="ChEBI" id="CHEBI:456216"/>
        <dbReference type="EC" id="2.7.11.1"/>
    </reaction>
</comment>
<evidence type="ECO:0000259" key="8">
    <source>
        <dbReference type="PROSITE" id="PS50003"/>
    </source>
</evidence>
<dbReference type="PROSITE" id="PS50081">
    <property type="entry name" value="ZF_DAG_PE_2"/>
    <property type="match status" value="1"/>
</dbReference>
<dbReference type="EMBL" id="CP092863">
    <property type="protein sequence ID" value="UYV61319.1"/>
    <property type="molecule type" value="Genomic_DNA"/>
</dbReference>
<dbReference type="SUPFAM" id="SSF50729">
    <property type="entry name" value="PH domain-like"/>
    <property type="match status" value="1"/>
</dbReference>
<dbReference type="SUPFAM" id="SSF57889">
    <property type="entry name" value="Cysteine-rich domain"/>
    <property type="match status" value="1"/>
</dbReference>
<keyword evidence="2" id="KW-0479">Metal-binding</keyword>
<evidence type="ECO:0000256" key="1">
    <source>
        <dbReference type="ARBA" id="ARBA00022553"/>
    </source>
</evidence>
<evidence type="ECO:0000259" key="9">
    <source>
        <dbReference type="PROSITE" id="PS50081"/>
    </source>
</evidence>
<feature type="coiled-coil region" evidence="6">
    <location>
        <begin position="19"/>
        <end position="376"/>
    </location>
</feature>
<dbReference type="InterPro" id="IPR050839">
    <property type="entry name" value="Rho-assoc_Ser/Thr_Kinase"/>
</dbReference>
<dbReference type="InterPro" id="IPR001849">
    <property type="entry name" value="PH_domain"/>
</dbReference>
<gene>
    <name evidence="10" type="ORF">LAZ67_1004334</name>
</gene>
<evidence type="ECO:0000256" key="2">
    <source>
        <dbReference type="ARBA" id="ARBA00022723"/>
    </source>
</evidence>
<keyword evidence="1" id="KW-0597">Phosphoprotein</keyword>
<protein>
    <submittedName>
        <fullName evidence="10">CIT</fullName>
    </submittedName>
</protein>
<dbReference type="InterPro" id="IPR046349">
    <property type="entry name" value="C1-like_sf"/>
</dbReference>
<keyword evidence="3" id="KW-0862">Zinc</keyword>
<feature type="domain" description="Phorbol-ester/DAG-type" evidence="9">
    <location>
        <begin position="470"/>
        <end position="531"/>
    </location>
</feature>
<evidence type="ECO:0000313" key="11">
    <source>
        <dbReference type="Proteomes" id="UP001235939"/>
    </source>
</evidence>
<feature type="domain" description="PH" evidence="8">
    <location>
        <begin position="573"/>
        <end position="692"/>
    </location>
</feature>
<feature type="region of interest" description="Disordered" evidence="7">
    <location>
        <begin position="551"/>
        <end position="571"/>
    </location>
</feature>
<keyword evidence="11" id="KW-1185">Reference proteome</keyword>
<comment type="catalytic activity">
    <reaction evidence="5">
        <text>L-seryl-[protein] + ATP = O-phospho-L-seryl-[protein] + ADP + H(+)</text>
        <dbReference type="Rhea" id="RHEA:17989"/>
        <dbReference type="Rhea" id="RHEA-COMP:9863"/>
        <dbReference type="Rhea" id="RHEA-COMP:11604"/>
        <dbReference type="ChEBI" id="CHEBI:15378"/>
        <dbReference type="ChEBI" id="CHEBI:29999"/>
        <dbReference type="ChEBI" id="CHEBI:30616"/>
        <dbReference type="ChEBI" id="CHEBI:83421"/>
        <dbReference type="ChEBI" id="CHEBI:456216"/>
        <dbReference type="EC" id="2.7.11.1"/>
    </reaction>
</comment>
<dbReference type="PANTHER" id="PTHR22988">
    <property type="entry name" value="MYOTONIC DYSTROPHY S/T KINASE-RELATED"/>
    <property type="match status" value="1"/>
</dbReference>
<organism evidence="10 11">
    <name type="scientific">Cordylochernes scorpioides</name>
    <dbReference type="NCBI Taxonomy" id="51811"/>
    <lineage>
        <taxon>Eukaryota</taxon>
        <taxon>Metazoa</taxon>
        <taxon>Ecdysozoa</taxon>
        <taxon>Arthropoda</taxon>
        <taxon>Chelicerata</taxon>
        <taxon>Arachnida</taxon>
        <taxon>Pseudoscorpiones</taxon>
        <taxon>Cheliferoidea</taxon>
        <taxon>Chernetidae</taxon>
        <taxon>Cordylochernes</taxon>
    </lineage>
</organism>
<dbReference type="Gene3D" id="2.30.29.30">
    <property type="entry name" value="Pleckstrin-homology domain (PH domain)/Phosphotyrosine-binding domain (PTB)"/>
    <property type="match status" value="1"/>
</dbReference>
<reference evidence="10 11" key="1">
    <citation type="submission" date="2022-01" db="EMBL/GenBank/DDBJ databases">
        <title>A chromosomal length assembly of Cordylochernes scorpioides.</title>
        <authorList>
            <person name="Zeh D."/>
            <person name="Zeh J."/>
        </authorList>
    </citation>
    <scope>NUCLEOTIDE SEQUENCE [LARGE SCALE GENOMIC DNA]</scope>
    <source>
        <strain evidence="10">IN4F17</strain>
        <tissue evidence="10">Whole Body</tissue>
    </source>
</reference>
<proteinExistence type="predicted"/>
<dbReference type="InterPro" id="IPR002219">
    <property type="entry name" value="PKC_DAG/PE"/>
</dbReference>
<dbReference type="PROSITE" id="PS50003">
    <property type="entry name" value="PH_DOMAIN"/>
    <property type="match status" value="1"/>
</dbReference>
<evidence type="ECO:0000256" key="4">
    <source>
        <dbReference type="ARBA" id="ARBA00047899"/>
    </source>
</evidence>
<accession>A0ABY6JXF1</accession>
<evidence type="ECO:0000256" key="3">
    <source>
        <dbReference type="ARBA" id="ARBA00022833"/>
    </source>
</evidence>
<keyword evidence="6" id="KW-0175">Coiled coil</keyword>
<dbReference type="CDD" id="cd20814">
    <property type="entry name" value="CRIK"/>
    <property type="match status" value="1"/>
</dbReference>
<dbReference type="Proteomes" id="UP001235939">
    <property type="component" value="Chromosome 01"/>
</dbReference>
<evidence type="ECO:0000256" key="6">
    <source>
        <dbReference type="SAM" id="Coils"/>
    </source>
</evidence>
<sequence length="853" mass="96465">MLYSTVPPMELPPCQEILEDALNSELDQAIQELDKLRQKVADKEAELNLQAGELREARRDAQHNKDRVSVLKDMNRDLRKQSLELEKKLMLANTKEEGQLSKIQDLEEALTSLKNSLKEQEELYKAERASLTDRIQFLRESNKSLQEQMTKAEQRSLELVKKSQDLEAEVNSLRKKKEANEAQIEQLKKLCTEMDSQNSKMENHLQDYYDRNVKLEKDREVLNKELDSMEKEMKHLHECLIKEKKQKKILESAVAESEDERASEVESLQSQLDQYRETKVSLNSQLDEALQNLALAQAECSSLFQELSRAKAEGIALREETSRHITELSNLKASKLELNQTLEEALTNLETSQATCFQLQADLDAVQADYEALQATHKIDTIRFENTSIQKTKLIDFLQAQLEEKKKWRLFGGGGTRKDFDQDSALQKQRAQIRQLKNQLGLARRQEMLELKGSTSSNGGSTERMRHSIPHRFQEQLCMRSCKCGACLDIIHFGRYSTKCREFQGSNLALVCPECGLVCHPKCSSLIANTCGLPPDLINYFKDSMKKPKTQVKTPDSLSLASSSATGQSSEGGPLISGWLKILVTKKGGKKAWEQRFLRVEANATLYISTTEQDGETEKLYLQPVDGQVMVQSAVSPGTSALADTSPQDLPAVFKLEWFALDQPSSIKVLYIMALSLESKSDWVGCLEALTLAPDLEEGIFNSPILTLKDESYLDLSCILSLPGDQLSLVGLRPPPHWPHLPGRSHSHRCLSPPLEQRSLFCQEGSFYLSLCVTMAHYKLTVTVCAEFLDMGDTSLSFLHYGATQHQSFPINIFQVSPTGAPQEFLLCYPGTFSLSLVLYRFSKHRNIGYRHE</sequence>
<dbReference type="InterPro" id="IPR011993">
    <property type="entry name" value="PH-like_dom_sf"/>
</dbReference>
<name>A0ABY6JXF1_9ARAC</name>